<keyword evidence="3" id="KW-1185">Reference proteome</keyword>
<keyword evidence="1" id="KW-0812">Transmembrane</keyword>
<reference evidence="3" key="1">
    <citation type="submission" date="2024-06" db="EMBL/GenBank/DDBJ databases">
        <title>Multi-omics analyses provide insights into the biosynthesis of the anticancer antibiotic pleurotin in Hohenbuehelia grisea.</title>
        <authorList>
            <person name="Weaver J.A."/>
            <person name="Alberti F."/>
        </authorList>
    </citation>
    <scope>NUCLEOTIDE SEQUENCE [LARGE SCALE GENOMIC DNA]</scope>
    <source>
        <strain evidence="3">T-177</strain>
    </source>
</reference>
<keyword evidence="1" id="KW-0472">Membrane</keyword>
<dbReference type="EMBL" id="JASNQZ010000006">
    <property type="protein sequence ID" value="KAL0955733.1"/>
    <property type="molecule type" value="Genomic_DNA"/>
</dbReference>
<protein>
    <submittedName>
        <fullName evidence="2">Uncharacterized protein</fullName>
    </submittedName>
</protein>
<name>A0ABR3JKA1_9AGAR</name>
<feature type="transmembrane region" description="Helical" evidence="1">
    <location>
        <begin position="20"/>
        <end position="40"/>
    </location>
</feature>
<comment type="caution">
    <text evidence="2">The sequence shown here is derived from an EMBL/GenBank/DDBJ whole genome shotgun (WGS) entry which is preliminary data.</text>
</comment>
<proteinExistence type="predicted"/>
<evidence type="ECO:0000256" key="1">
    <source>
        <dbReference type="SAM" id="Phobius"/>
    </source>
</evidence>
<organism evidence="2 3">
    <name type="scientific">Hohenbuehelia grisea</name>
    <dbReference type="NCBI Taxonomy" id="104357"/>
    <lineage>
        <taxon>Eukaryota</taxon>
        <taxon>Fungi</taxon>
        <taxon>Dikarya</taxon>
        <taxon>Basidiomycota</taxon>
        <taxon>Agaricomycotina</taxon>
        <taxon>Agaricomycetes</taxon>
        <taxon>Agaricomycetidae</taxon>
        <taxon>Agaricales</taxon>
        <taxon>Pleurotineae</taxon>
        <taxon>Pleurotaceae</taxon>
        <taxon>Hohenbuehelia</taxon>
    </lineage>
</organism>
<gene>
    <name evidence="2" type="ORF">HGRIS_001950</name>
</gene>
<sequence length="197" mass="21487">MSIRRTLTTQTLWVTPPSPHIRWPGVLYSLFASVVAITLLSDIISVSVARGWYIYLVFCISWPQTSAYEQNQISLSRPQYSMIDLPSSNQNTPVGNVHRLSVNNMSSFAAKVSVVKPIGSVHRVGEINPGERATFDLSNVEGIHAGDDIHARVTSNAGSEDSDSARTTYSTKATIGVSYAIAGTEEAPRISFQTMEP</sequence>
<evidence type="ECO:0000313" key="3">
    <source>
        <dbReference type="Proteomes" id="UP001556367"/>
    </source>
</evidence>
<accession>A0ABR3JKA1</accession>
<dbReference type="Proteomes" id="UP001556367">
    <property type="component" value="Unassembled WGS sequence"/>
</dbReference>
<evidence type="ECO:0000313" key="2">
    <source>
        <dbReference type="EMBL" id="KAL0955733.1"/>
    </source>
</evidence>
<keyword evidence="1" id="KW-1133">Transmembrane helix</keyword>